<dbReference type="OrthoDB" id="9803988at2"/>
<dbReference type="CDD" id="cd08497">
    <property type="entry name" value="MbnE-like"/>
    <property type="match status" value="1"/>
</dbReference>
<dbReference type="Proteomes" id="UP000283255">
    <property type="component" value="Unassembled WGS sequence"/>
</dbReference>
<sequence>MATFIFPLVGANSAVAEPTHGIAMHGEPKYSAGFSHFDYVNPKAPVGGSFKQASRGTFDSFNPFIVKGTPADGVGLIYDTLMIGSADEPFSRYGLVAQQIEVAADFSEVTFYLNPAARFHDGQAITAKDIAFSYEILTTQGAPHYRSYYAGVEKTEIMDERTIKFIFKPGENRELPLIIGEMPVLPAHYWQDKQFDRSSLAIPVGSGPYKIASFDAGRKVVYQRDEKYWAKDLNVRVGHNNFSRMQYEYFRDTTVAFQAFKAGVYDYHQEYSAKSWATAYHGSVFDQNKILREKVADANPQGMQGFFFNLRRDKFQDPRVRQAIATMFDFEWLNRQLFYSQYTRSNSFFANSELAANALPSEQELAILAPYRSQLPASVFEQEYQPSHTQGDGNIRPQMRQAVALFEAAGYQLKNSKMLDKDGKPLFFEFLVYDKSFERVIQPYRKNLSRIGIETVISLVDISQYINRLNSFDFDLVTMRLGQSNSPGNEQHMFWSCDSAKSPGSRNYAGICDPTIDALIEQVISAQSREQLVVQTKALDRVLQHGHFVVPQWYSPSHRIAYWDKFERPDIRPAYSIGTNTWWAKPKQEHP</sequence>
<protein>
    <submittedName>
        <fullName evidence="3">ABC transporter substrate-binding protein</fullName>
    </submittedName>
</protein>
<evidence type="ECO:0000313" key="4">
    <source>
        <dbReference type="Proteomes" id="UP000283255"/>
    </source>
</evidence>
<organism evidence="3 4">
    <name type="scientific">Motilimonas pumila</name>
    <dbReference type="NCBI Taxonomy" id="2303987"/>
    <lineage>
        <taxon>Bacteria</taxon>
        <taxon>Pseudomonadati</taxon>
        <taxon>Pseudomonadota</taxon>
        <taxon>Gammaproteobacteria</taxon>
        <taxon>Alteromonadales</taxon>
        <taxon>Alteromonadales genera incertae sedis</taxon>
        <taxon>Motilimonas</taxon>
    </lineage>
</organism>
<dbReference type="Pfam" id="PF00496">
    <property type="entry name" value="SBP_bac_5"/>
    <property type="match status" value="1"/>
</dbReference>
<dbReference type="Gene3D" id="3.10.105.10">
    <property type="entry name" value="Dipeptide-binding Protein, Domain 3"/>
    <property type="match status" value="1"/>
</dbReference>
<keyword evidence="4" id="KW-1185">Reference proteome</keyword>
<feature type="domain" description="Solute-binding protein family 5" evidence="2">
    <location>
        <begin position="95"/>
        <end position="497"/>
    </location>
</feature>
<dbReference type="InterPro" id="IPR000914">
    <property type="entry name" value="SBP_5_dom"/>
</dbReference>
<dbReference type="PIRSF" id="PIRSF002741">
    <property type="entry name" value="MppA"/>
    <property type="match status" value="1"/>
</dbReference>
<comment type="caution">
    <text evidence="3">The sequence shown here is derived from an EMBL/GenBank/DDBJ whole genome shotgun (WGS) entry which is preliminary data.</text>
</comment>
<reference evidence="3 4" key="2">
    <citation type="submission" date="2019-01" db="EMBL/GenBank/DDBJ databases">
        <title>Motilimonas pumilus sp. nov., isolated from the gut of sea cucumber (Apostichopus japonicus).</title>
        <authorList>
            <person name="Wang F.-Q."/>
            <person name="Ren L.-H."/>
            <person name="Lin Y.-W."/>
            <person name="Sun G.-H."/>
            <person name="Du Z.-J."/>
            <person name="Zhao J.-X."/>
            <person name="Liu X.-J."/>
            <person name="Liu L.-J."/>
        </authorList>
    </citation>
    <scope>NUCLEOTIDE SEQUENCE [LARGE SCALE GENOMIC DNA]</scope>
    <source>
        <strain evidence="3 4">PLHSC7-2</strain>
    </source>
</reference>
<dbReference type="GO" id="GO:0042884">
    <property type="term" value="P:microcin transport"/>
    <property type="evidence" value="ECO:0007669"/>
    <property type="project" value="TreeGrafter"/>
</dbReference>
<dbReference type="GO" id="GO:1904680">
    <property type="term" value="F:peptide transmembrane transporter activity"/>
    <property type="evidence" value="ECO:0007669"/>
    <property type="project" value="TreeGrafter"/>
</dbReference>
<dbReference type="FunFam" id="3.10.105.10:FF:000005">
    <property type="entry name" value="ABC transporter substrate-binding protein"/>
    <property type="match status" value="1"/>
</dbReference>
<proteinExistence type="predicted"/>
<dbReference type="InterPro" id="IPR030678">
    <property type="entry name" value="Peptide/Ni-bd"/>
</dbReference>
<dbReference type="GO" id="GO:0030288">
    <property type="term" value="C:outer membrane-bounded periplasmic space"/>
    <property type="evidence" value="ECO:0007669"/>
    <property type="project" value="TreeGrafter"/>
</dbReference>
<evidence type="ECO:0000313" key="3">
    <source>
        <dbReference type="EMBL" id="RJG51278.1"/>
    </source>
</evidence>
<dbReference type="PANTHER" id="PTHR30290">
    <property type="entry name" value="PERIPLASMIC BINDING COMPONENT OF ABC TRANSPORTER"/>
    <property type="match status" value="1"/>
</dbReference>
<dbReference type="InterPro" id="IPR039424">
    <property type="entry name" value="SBP_5"/>
</dbReference>
<gene>
    <name evidence="3" type="ORF">D1Z90_00650</name>
</gene>
<dbReference type="GO" id="GO:0015833">
    <property type="term" value="P:peptide transport"/>
    <property type="evidence" value="ECO:0007669"/>
    <property type="project" value="TreeGrafter"/>
</dbReference>
<dbReference type="Gene3D" id="3.40.190.10">
    <property type="entry name" value="Periplasmic binding protein-like II"/>
    <property type="match status" value="1"/>
</dbReference>
<dbReference type="GO" id="GO:0043190">
    <property type="term" value="C:ATP-binding cassette (ABC) transporter complex"/>
    <property type="evidence" value="ECO:0007669"/>
    <property type="project" value="InterPro"/>
</dbReference>
<reference evidence="3 4" key="1">
    <citation type="submission" date="2018-09" db="EMBL/GenBank/DDBJ databases">
        <authorList>
            <person name="Wang F."/>
        </authorList>
    </citation>
    <scope>NUCLEOTIDE SEQUENCE [LARGE SCALE GENOMIC DNA]</scope>
    <source>
        <strain evidence="3 4">PLHSC7-2</strain>
    </source>
</reference>
<dbReference type="SUPFAM" id="SSF53850">
    <property type="entry name" value="Periplasmic binding protein-like II"/>
    <property type="match status" value="1"/>
</dbReference>
<accession>A0A418YJX1</accession>
<dbReference type="EMBL" id="QZCH01000001">
    <property type="protein sequence ID" value="RJG51278.1"/>
    <property type="molecule type" value="Genomic_DNA"/>
</dbReference>
<keyword evidence="1" id="KW-0732">Signal</keyword>
<dbReference type="PANTHER" id="PTHR30290:SF64">
    <property type="entry name" value="ABC TRANSPORTER PERIPLASMIC BINDING PROTEIN"/>
    <property type="match status" value="1"/>
</dbReference>
<name>A0A418YJX1_9GAMM</name>
<evidence type="ECO:0000259" key="2">
    <source>
        <dbReference type="Pfam" id="PF00496"/>
    </source>
</evidence>
<evidence type="ECO:0000256" key="1">
    <source>
        <dbReference type="ARBA" id="ARBA00022729"/>
    </source>
</evidence>
<dbReference type="AlphaFoldDB" id="A0A418YJX1"/>